<dbReference type="GO" id="GO:0008142">
    <property type="term" value="F:oxysterol binding"/>
    <property type="evidence" value="ECO:0007669"/>
    <property type="project" value="TreeGrafter"/>
</dbReference>
<dbReference type="OrthoDB" id="14833at2759"/>
<name>A0A0C9WBY7_9AGAM</name>
<feature type="region of interest" description="Disordered" evidence="3">
    <location>
        <begin position="311"/>
        <end position="335"/>
    </location>
</feature>
<proteinExistence type="inferred from homology"/>
<evidence type="ECO:0000256" key="3">
    <source>
        <dbReference type="SAM" id="MobiDB-lite"/>
    </source>
</evidence>
<dbReference type="HOGENOM" id="CLU_012334_0_0_1"/>
<dbReference type="PROSITE" id="PS01013">
    <property type="entry name" value="OSBP"/>
    <property type="match status" value="1"/>
</dbReference>
<organism evidence="4 5">
    <name type="scientific">Hydnomerulius pinastri MD-312</name>
    <dbReference type="NCBI Taxonomy" id="994086"/>
    <lineage>
        <taxon>Eukaryota</taxon>
        <taxon>Fungi</taxon>
        <taxon>Dikarya</taxon>
        <taxon>Basidiomycota</taxon>
        <taxon>Agaricomycotina</taxon>
        <taxon>Agaricomycetes</taxon>
        <taxon>Agaricomycetidae</taxon>
        <taxon>Boletales</taxon>
        <taxon>Boletales incertae sedis</taxon>
        <taxon>Leucogyrophana</taxon>
    </lineage>
</organism>
<evidence type="ECO:0008006" key="6">
    <source>
        <dbReference type="Google" id="ProtNLM"/>
    </source>
</evidence>
<evidence type="ECO:0000313" key="5">
    <source>
        <dbReference type="Proteomes" id="UP000053820"/>
    </source>
</evidence>
<dbReference type="Pfam" id="PF01237">
    <property type="entry name" value="Oxysterol_BP"/>
    <property type="match status" value="1"/>
</dbReference>
<dbReference type="InterPro" id="IPR018494">
    <property type="entry name" value="Oxysterol-bd_CS"/>
</dbReference>
<dbReference type="Gene3D" id="3.30.70.3490">
    <property type="match status" value="1"/>
</dbReference>
<dbReference type="Gene3D" id="6.10.250.1430">
    <property type="match status" value="1"/>
</dbReference>
<dbReference type="GO" id="GO:0016020">
    <property type="term" value="C:membrane"/>
    <property type="evidence" value="ECO:0007669"/>
    <property type="project" value="TreeGrafter"/>
</dbReference>
<dbReference type="EMBL" id="KN839864">
    <property type="protein sequence ID" value="KIJ61232.1"/>
    <property type="molecule type" value="Genomic_DNA"/>
</dbReference>
<keyword evidence="5" id="KW-1185">Reference proteome</keyword>
<dbReference type="Proteomes" id="UP000053820">
    <property type="component" value="Unassembled WGS sequence"/>
</dbReference>
<dbReference type="PANTHER" id="PTHR10972">
    <property type="entry name" value="OXYSTEROL-BINDING PROTEIN-RELATED"/>
    <property type="match status" value="1"/>
</dbReference>
<dbReference type="SUPFAM" id="SSF144000">
    <property type="entry name" value="Oxysterol-binding protein-like"/>
    <property type="match status" value="1"/>
</dbReference>
<dbReference type="Gene3D" id="2.40.160.120">
    <property type="match status" value="1"/>
</dbReference>
<protein>
    <recommendedName>
        <fullName evidence="6">Oxysterol-binding protein</fullName>
    </recommendedName>
</protein>
<accession>A0A0C9WBY7</accession>
<evidence type="ECO:0000256" key="2">
    <source>
        <dbReference type="RuleBase" id="RU003844"/>
    </source>
</evidence>
<gene>
    <name evidence="4" type="ORF">HYDPIDRAFT_177126</name>
</gene>
<dbReference type="InterPro" id="IPR000648">
    <property type="entry name" value="Oxysterol-bd"/>
</dbReference>
<dbReference type="GO" id="GO:0120009">
    <property type="term" value="P:intermembrane lipid transfer"/>
    <property type="evidence" value="ECO:0007669"/>
    <property type="project" value="UniProtKB-ARBA"/>
</dbReference>
<sequence length="380" mass="42280">MSEQAGEAVPAAQKSSWTSFLKSLAGFTGDLSSMTAPPFILSPTSLTEFPAYWCERPELFAMIADGKTEEDRALAVLRWFISTLKGQYTSRNESMGSEKKPLNPVLGELFYGYWPESKERGGKTTLVVEQVSHHPPITAYRIANDAKGVVLTGHNAQKTSFSGGSIIVKQVGHAVLTVALPSGEKEEYLITLPRLRIDGLWYGSPYIELAETSFIQSSTGWLSTIEYKGKGYFSGKSHSFKATVTPANVSQSTHVIEGTWHTTSKDNRTNAQFHDVTTPKEEVTVTSIDEQGEWESRRLWHGVAKGIREGDFDSAAKDKSRIENEQRQRRRDETAAGTKWELKHFEHIDSCPVYERLGKMFSANPPTEDAYVYLNNGPDA</sequence>
<dbReference type="InterPro" id="IPR037239">
    <property type="entry name" value="OSBP_sf"/>
</dbReference>
<dbReference type="PANTHER" id="PTHR10972:SF184">
    <property type="entry name" value="OXYSTEROL-BINDING PROTEIN HOMOLOG 4-RELATED"/>
    <property type="match status" value="1"/>
</dbReference>
<reference evidence="4 5" key="1">
    <citation type="submission" date="2014-04" db="EMBL/GenBank/DDBJ databases">
        <title>Evolutionary Origins and Diversification of the Mycorrhizal Mutualists.</title>
        <authorList>
            <consortium name="DOE Joint Genome Institute"/>
            <consortium name="Mycorrhizal Genomics Consortium"/>
            <person name="Kohler A."/>
            <person name="Kuo A."/>
            <person name="Nagy L.G."/>
            <person name="Floudas D."/>
            <person name="Copeland A."/>
            <person name="Barry K.W."/>
            <person name="Cichocki N."/>
            <person name="Veneault-Fourrey C."/>
            <person name="LaButti K."/>
            <person name="Lindquist E.A."/>
            <person name="Lipzen A."/>
            <person name="Lundell T."/>
            <person name="Morin E."/>
            <person name="Murat C."/>
            <person name="Riley R."/>
            <person name="Ohm R."/>
            <person name="Sun H."/>
            <person name="Tunlid A."/>
            <person name="Henrissat B."/>
            <person name="Grigoriev I.V."/>
            <person name="Hibbett D.S."/>
            <person name="Martin F."/>
        </authorList>
    </citation>
    <scope>NUCLEOTIDE SEQUENCE [LARGE SCALE GENOMIC DNA]</scope>
    <source>
        <strain evidence="4 5">MD-312</strain>
    </source>
</reference>
<evidence type="ECO:0000313" key="4">
    <source>
        <dbReference type="EMBL" id="KIJ61232.1"/>
    </source>
</evidence>
<dbReference type="GO" id="GO:0005829">
    <property type="term" value="C:cytosol"/>
    <property type="evidence" value="ECO:0007669"/>
    <property type="project" value="TreeGrafter"/>
</dbReference>
<dbReference type="AlphaFoldDB" id="A0A0C9WBY7"/>
<dbReference type="FunFam" id="2.40.160.120:FF:000010">
    <property type="entry name" value="Oxysterol-binding protein homolog 4"/>
    <property type="match status" value="1"/>
</dbReference>
<comment type="similarity">
    <text evidence="1 2">Belongs to the OSBP family.</text>
</comment>
<dbReference type="Gene3D" id="1.10.287.2720">
    <property type="match status" value="1"/>
</dbReference>
<evidence type="ECO:0000256" key="1">
    <source>
        <dbReference type="ARBA" id="ARBA00008842"/>
    </source>
</evidence>